<accession>A0A7J5BC26</accession>
<dbReference type="AlphaFoldDB" id="A0A7J5BC26"/>
<name>A0A7J5BC26_9MICO</name>
<dbReference type="Proteomes" id="UP000433493">
    <property type="component" value="Unassembled WGS sequence"/>
</dbReference>
<evidence type="ECO:0000313" key="1">
    <source>
        <dbReference type="EMBL" id="KAB1643682.1"/>
    </source>
</evidence>
<dbReference type="EMBL" id="WBKB01000003">
    <property type="protein sequence ID" value="KAB1643682.1"/>
    <property type="molecule type" value="Genomic_DNA"/>
</dbReference>
<reference evidence="1 2" key="1">
    <citation type="submission" date="2019-09" db="EMBL/GenBank/DDBJ databases">
        <title>Phylogeny of genus Pseudoclavibacter and closely related genus.</title>
        <authorList>
            <person name="Li Y."/>
        </authorList>
    </citation>
    <scope>NUCLEOTIDE SEQUENCE [LARGE SCALE GENOMIC DNA]</scope>
    <source>
        <strain evidence="1 2">KCTC 13959</strain>
    </source>
</reference>
<organism evidence="1 2">
    <name type="scientific">Gulosibacter chungangensis</name>
    <dbReference type="NCBI Taxonomy" id="979746"/>
    <lineage>
        <taxon>Bacteria</taxon>
        <taxon>Bacillati</taxon>
        <taxon>Actinomycetota</taxon>
        <taxon>Actinomycetes</taxon>
        <taxon>Micrococcales</taxon>
        <taxon>Microbacteriaceae</taxon>
        <taxon>Gulosibacter</taxon>
    </lineage>
</organism>
<dbReference type="RefSeq" id="WP_158052097.1">
    <property type="nucleotide sequence ID" value="NZ_WBKB01000003.1"/>
</dbReference>
<sequence length="94" mass="11063">MRSDEVLKEKFRATKYSVGYDQQEVDHFLDRVVDSLRKYESGESIERQPVTAHTVQSVQFAPTRFREGYDPHDVDQFLDRLSQAFSEFERGTDN</sequence>
<dbReference type="NCBIfam" id="TIGR03544">
    <property type="entry name" value="DivI1A_domain"/>
    <property type="match status" value="2"/>
</dbReference>
<keyword evidence="2" id="KW-1185">Reference proteome</keyword>
<gene>
    <name evidence="1" type="ORF">F8O05_06695</name>
</gene>
<dbReference type="InterPro" id="IPR019933">
    <property type="entry name" value="DivIVA_domain"/>
</dbReference>
<comment type="caution">
    <text evidence="1">The sequence shown here is derived from an EMBL/GenBank/DDBJ whole genome shotgun (WGS) entry which is preliminary data.</text>
</comment>
<protein>
    <submittedName>
        <fullName evidence="1">DivIVA domain-containing protein</fullName>
    </submittedName>
</protein>
<evidence type="ECO:0000313" key="2">
    <source>
        <dbReference type="Proteomes" id="UP000433493"/>
    </source>
</evidence>
<proteinExistence type="predicted"/>
<dbReference type="OrthoDB" id="9815492at2"/>
<dbReference type="Gene3D" id="6.10.250.660">
    <property type="match status" value="2"/>
</dbReference>